<proteinExistence type="predicted"/>
<evidence type="ECO:0000313" key="5">
    <source>
        <dbReference type="Proteomes" id="UP001165122"/>
    </source>
</evidence>
<dbReference type="AlphaFoldDB" id="A0A9W7DRG2"/>
<evidence type="ECO:0000313" key="4">
    <source>
        <dbReference type="EMBL" id="GMH51992.1"/>
    </source>
</evidence>
<dbReference type="EMBL" id="BRXW01000414">
    <property type="protein sequence ID" value="GMH51992.1"/>
    <property type="molecule type" value="Genomic_DNA"/>
</dbReference>
<dbReference type="PANTHER" id="PTHR20883">
    <property type="entry name" value="PHYTANOYL-COA DIOXYGENASE DOMAIN CONTAINING 1"/>
    <property type="match status" value="1"/>
</dbReference>
<keyword evidence="5" id="KW-1185">Reference proteome</keyword>
<gene>
    <name evidence="4" type="ORF">TrLO_g7431</name>
</gene>
<name>A0A9W7DRG2_9STRA</name>
<evidence type="ECO:0008006" key="6">
    <source>
        <dbReference type="Google" id="ProtNLM"/>
    </source>
</evidence>
<sequence length="323" mass="36007">MSVTKASESLTDTERYLFDLNGYIVVKNVFSKDEIAKANECVDAHFERTAHERLNPSIRNTLPNSGMAGTDPSKGRIDLGHILSWQETDLFKNVLDHPKLVPYYHEFLGKGYRMDHMPFIIAQNKGSEGFSLHGGTIDVSSGAYNHFLAYSCQQGIIRNSLMAASVVLHDQPAGSGGFCIVRGSHKSNFKAPASMINGNEYKEFIYQPETEAGDVLLFSEGTVHGALGWEMDYQRRVALYRFAPATCCYGRSYMEEGEVGMGKGWPAEIYEGMTETQKAVLLPPYATRLDRVLLDDDGQGTTVSSRSEAKKKFDKEVFGSRYF</sequence>
<dbReference type="Gene3D" id="2.60.120.620">
    <property type="entry name" value="q2cbj1_9rhob like domain"/>
    <property type="match status" value="1"/>
</dbReference>
<dbReference type="GO" id="GO:0046872">
    <property type="term" value="F:metal ion binding"/>
    <property type="evidence" value="ECO:0007669"/>
    <property type="project" value="UniProtKB-KW"/>
</dbReference>
<comment type="cofactor">
    <cofactor evidence="1">
        <name>Fe cation</name>
        <dbReference type="ChEBI" id="CHEBI:24875"/>
    </cofactor>
</comment>
<comment type="caution">
    <text evidence="4">The sequence shown here is derived from an EMBL/GenBank/DDBJ whole genome shotgun (WGS) entry which is preliminary data.</text>
</comment>
<dbReference type="Proteomes" id="UP001165122">
    <property type="component" value="Unassembled WGS sequence"/>
</dbReference>
<accession>A0A9W7DRG2</accession>
<dbReference type="OrthoDB" id="2328924at2759"/>
<keyword evidence="3" id="KW-0408">Iron</keyword>
<dbReference type="PANTHER" id="PTHR20883:SF15">
    <property type="entry name" value="PHYTANOYL-COA DIOXYGENASE DOMAIN-CONTAINING PROTEIN 1"/>
    <property type="match status" value="1"/>
</dbReference>
<evidence type="ECO:0000256" key="1">
    <source>
        <dbReference type="ARBA" id="ARBA00001962"/>
    </source>
</evidence>
<organism evidence="4 5">
    <name type="scientific">Triparma laevis f. longispina</name>
    <dbReference type="NCBI Taxonomy" id="1714387"/>
    <lineage>
        <taxon>Eukaryota</taxon>
        <taxon>Sar</taxon>
        <taxon>Stramenopiles</taxon>
        <taxon>Ochrophyta</taxon>
        <taxon>Bolidophyceae</taxon>
        <taxon>Parmales</taxon>
        <taxon>Triparmaceae</taxon>
        <taxon>Triparma</taxon>
    </lineage>
</organism>
<dbReference type="InterPro" id="IPR008775">
    <property type="entry name" value="Phytyl_CoA_dOase-like"/>
</dbReference>
<evidence type="ECO:0000256" key="3">
    <source>
        <dbReference type="ARBA" id="ARBA00023004"/>
    </source>
</evidence>
<protein>
    <recommendedName>
        <fullName evidence="6">Phytanoyl-CoA dioxygenase family protein</fullName>
    </recommendedName>
</protein>
<reference evidence="5" key="1">
    <citation type="journal article" date="2023" name="Commun. Biol.">
        <title>Genome analysis of Parmales, the sister group of diatoms, reveals the evolutionary specialization of diatoms from phago-mixotrophs to photoautotrophs.</title>
        <authorList>
            <person name="Ban H."/>
            <person name="Sato S."/>
            <person name="Yoshikawa S."/>
            <person name="Yamada K."/>
            <person name="Nakamura Y."/>
            <person name="Ichinomiya M."/>
            <person name="Sato N."/>
            <person name="Blanc-Mathieu R."/>
            <person name="Endo H."/>
            <person name="Kuwata A."/>
            <person name="Ogata H."/>
        </authorList>
    </citation>
    <scope>NUCLEOTIDE SEQUENCE [LARGE SCALE GENOMIC DNA]</scope>
    <source>
        <strain evidence="5">NIES 3700</strain>
    </source>
</reference>
<keyword evidence="2" id="KW-0479">Metal-binding</keyword>
<evidence type="ECO:0000256" key="2">
    <source>
        <dbReference type="ARBA" id="ARBA00022723"/>
    </source>
</evidence>
<dbReference type="SUPFAM" id="SSF51197">
    <property type="entry name" value="Clavaminate synthase-like"/>
    <property type="match status" value="1"/>
</dbReference>
<dbReference type="Pfam" id="PF05721">
    <property type="entry name" value="PhyH"/>
    <property type="match status" value="1"/>
</dbReference>